<dbReference type="EMBL" id="BA000038">
    <property type="protein sequence ID" value="BAC96907.1"/>
    <property type="molecule type" value="Genomic_DNA"/>
</dbReference>
<evidence type="ECO:0000313" key="1">
    <source>
        <dbReference type="EMBL" id="BAC96907.1"/>
    </source>
</evidence>
<organism evidence="1 2">
    <name type="scientific">Vibrio vulnificus (strain YJ016)</name>
    <dbReference type="NCBI Taxonomy" id="196600"/>
    <lineage>
        <taxon>Bacteria</taxon>
        <taxon>Pseudomonadati</taxon>
        <taxon>Pseudomonadota</taxon>
        <taxon>Gammaproteobacteria</taxon>
        <taxon>Vibrionales</taxon>
        <taxon>Vibrionaceae</taxon>
        <taxon>Vibrio</taxon>
    </lineage>
</organism>
<dbReference type="RefSeq" id="WP_011152193.1">
    <property type="nucleotide sequence ID" value="NC_005140.1"/>
</dbReference>
<dbReference type="HOGENOM" id="CLU_3086167_0_0_6"/>
<proteinExistence type="predicted"/>
<accession>Q7ME04</accession>
<dbReference type="Proteomes" id="UP000002675">
    <property type="component" value="Chromosome II"/>
</dbReference>
<sequence>MCNHIKGNWFVSVFKMRTMVTLDLVKIANSENYRETTRRNARLELHNRWNTI</sequence>
<dbReference type="KEGG" id="vvy:VVA0881"/>
<name>Q7ME04_VIBVY</name>
<reference evidence="1 2" key="1">
    <citation type="journal article" date="2003" name="Genome Res.">
        <title>Comparative genome analysis of Vibrio vulnificus, a marine pathogen.</title>
        <authorList>
            <person name="Chen C.Y."/>
            <person name="Wu K.M."/>
            <person name="Chang Y.C."/>
            <person name="Chang C.H."/>
            <person name="Tsai H.C."/>
            <person name="Liao T.L."/>
            <person name="Liu Y.M."/>
            <person name="Chen H.J."/>
            <person name="Shen A.B."/>
            <person name="Li J.C."/>
            <person name="Su T.L."/>
            <person name="Shao C.P."/>
            <person name="Lee C.T."/>
            <person name="Hor L.I."/>
            <person name="Tsai S.F."/>
        </authorList>
    </citation>
    <scope>NUCLEOTIDE SEQUENCE [LARGE SCALE GENOMIC DNA]</scope>
    <source>
        <strain evidence="1 2">YJ016</strain>
    </source>
</reference>
<protein>
    <submittedName>
        <fullName evidence="1">Uncharacterized protein</fullName>
    </submittedName>
</protein>
<gene>
    <name evidence="1" type="ordered locus">VVA0881</name>
</gene>
<dbReference type="AlphaFoldDB" id="Q7ME04"/>
<evidence type="ECO:0000313" key="2">
    <source>
        <dbReference type="Proteomes" id="UP000002675"/>
    </source>
</evidence>